<dbReference type="GO" id="GO:0016020">
    <property type="term" value="C:membrane"/>
    <property type="evidence" value="ECO:0007669"/>
    <property type="project" value="TreeGrafter"/>
</dbReference>
<keyword evidence="1" id="KW-0812">Transmembrane</keyword>
<keyword evidence="4" id="KW-1185">Reference proteome</keyword>
<sequence>MKKCKQIGKNLLFWVPVIIVSWLFFNYVETNYEKGIYKAPGEMVEVYGNKMHIYSKGKGRNTIVLLPGLGTAAPVLDFAPLVNELSKKNRVVVVEPFGYGYSERTSRARTVKNITEEIHMALDNIGIKDKVVLMPHSESGIYSVYYANRYPEQVKAIVGIDCVLPKMKDYIGEAYKKTTRAMKYADILGVPRMEVTFHSEKYLPDKSIDAYSKKNRKIMKAITIWNRYNENVLEEREYLKANIEETEKIKLKDELPVMFFYVRGSKEAEIYNEYTRHLVYSEMAVIEGNHYLHWDHYKEIAKMTIDFLNK</sequence>
<dbReference type="EMBL" id="FRCP01000013">
    <property type="protein sequence ID" value="SHM64196.1"/>
    <property type="molecule type" value="Genomic_DNA"/>
</dbReference>
<dbReference type="Proteomes" id="UP000184038">
    <property type="component" value="Unassembled WGS sequence"/>
</dbReference>
<proteinExistence type="predicted"/>
<evidence type="ECO:0000313" key="3">
    <source>
        <dbReference type="EMBL" id="SHM64196.1"/>
    </source>
</evidence>
<feature type="transmembrane region" description="Helical" evidence="1">
    <location>
        <begin position="12"/>
        <end position="28"/>
    </location>
</feature>
<accession>A0A1M7KFY3</accession>
<dbReference type="AlphaFoldDB" id="A0A1M7KFY3"/>
<reference evidence="3 4" key="1">
    <citation type="submission" date="2016-11" db="EMBL/GenBank/DDBJ databases">
        <authorList>
            <person name="Jaros S."/>
            <person name="Januszkiewicz K."/>
            <person name="Wedrychowicz H."/>
        </authorList>
    </citation>
    <scope>NUCLEOTIDE SEQUENCE [LARGE SCALE GENOMIC DNA]</scope>
    <source>
        <strain evidence="3 4">DSM 15930</strain>
    </source>
</reference>
<name>A0A1M7KFY3_9FIRM</name>
<dbReference type="Pfam" id="PF00561">
    <property type="entry name" value="Abhydrolase_1"/>
    <property type="match status" value="1"/>
</dbReference>
<evidence type="ECO:0000313" key="4">
    <source>
        <dbReference type="Proteomes" id="UP000184038"/>
    </source>
</evidence>
<dbReference type="RefSeq" id="WP_084139256.1">
    <property type="nucleotide sequence ID" value="NZ_FRCP01000013.1"/>
</dbReference>
<dbReference type="SUPFAM" id="SSF53474">
    <property type="entry name" value="alpha/beta-Hydrolases"/>
    <property type="match status" value="1"/>
</dbReference>
<feature type="domain" description="AB hydrolase-1" evidence="2">
    <location>
        <begin position="62"/>
        <end position="203"/>
    </location>
</feature>
<dbReference type="InterPro" id="IPR029058">
    <property type="entry name" value="AB_hydrolase_fold"/>
</dbReference>
<keyword evidence="1" id="KW-0472">Membrane</keyword>
<evidence type="ECO:0000256" key="1">
    <source>
        <dbReference type="SAM" id="Phobius"/>
    </source>
</evidence>
<dbReference type="Gene3D" id="3.40.50.1820">
    <property type="entry name" value="alpha/beta hydrolase"/>
    <property type="match status" value="1"/>
</dbReference>
<dbReference type="PANTHER" id="PTHR43798">
    <property type="entry name" value="MONOACYLGLYCEROL LIPASE"/>
    <property type="match status" value="1"/>
</dbReference>
<protein>
    <submittedName>
        <fullName evidence="3">Pimeloyl-ACP methyl ester carboxylesterase</fullName>
    </submittedName>
</protein>
<dbReference type="PANTHER" id="PTHR43798:SF33">
    <property type="entry name" value="HYDROLASE, PUTATIVE (AFU_ORTHOLOGUE AFUA_2G14860)-RELATED"/>
    <property type="match status" value="1"/>
</dbReference>
<dbReference type="STRING" id="1120996.SAMN02746066_02735"/>
<organism evidence="3 4">
    <name type="scientific">Anaerosporobacter mobilis DSM 15930</name>
    <dbReference type="NCBI Taxonomy" id="1120996"/>
    <lineage>
        <taxon>Bacteria</taxon>
        <taxon>Bacillati</taxon>
        <taxon>Bacillota</taxon>
        <taxon>Clostridia</taxon>
        <taxon>Lachnospirales</taxon>
        <taxon>Lachnospiraceae</taxon>
        <taxon>Anaerosporobacter</taxon>
    </lineage>
</organism>
<gene>
    <name evidence="3" type="ORF">SAMN02746066_02735</name>
</gene>
<dbReference type="InterPro" id="IPR050266">
    <property type="entry name" value="AB_hydrolase_sf"/>
</dbReference>
<keyword evidence="1" id="KW-1133">Transmembrane helix</keyword>
<evidence type="ECO:0000259" key="2">
    <source>
        <dbReference type="Pfam" id="PF00561"/>
    </source>
</evidence>
<dbReference type="OrthoDB" id="1817159at2"/>
<dbReference type="InterPro" id="IPR000073">
    <property type="entry name" value="AB_hydrolase_1"/>
</dbReference>